<proteinExistence type="evidence at transcript level"/>
<evidence type="ECO:0000256" key="4">
    <source>
        <dbReference type="ARBA" id="ARBA00022588"/>
    </source>
</evidence>
<dbReference type="InterPro" id="IPR001542">
    <property type="entry name" value="Defensin_invertebrate/fungal"/>
</dbReference>
<keyword evidence="4" id="KW-0399">Innate immunity</keyword>
<dbReference type="GO" id="GO:0005615">
    <property type="term" value="C:extracellular space"/>
    <property type="evidence" value="ECO:0007669"/>
    <property type="project" value="TreeGrafter"/>
</dbReference>
<protein>
    <submittedName>
        <fullName evidence="11">Defensin</fullName>
    </submittedName>
</protein>
<evidence type="ECO:0000256" key="3">
    <source>
        <dbReference type="ARBA" id="ARBA00022529"/>
    </source>
</evidence>
<keyword evidence="3" id="KW-0929">Antimicrobial</keyword>
<evidence type="ECO:0000256" key="1">
    <source>
        <dbReference type="ARBA" id="ARBA00004613"/>
    </source>
</evidence>
<evidence type="ECO:0000256" key="2">
    <source>
        <dbReference type="ARBA" id="ARBA00022525"/>
    </source>
</evidence>
<feature type="chain" id="PRO_5003792208" evidence="9">
    <location>
        <begin position="18"/>
        <end position="102"/>
    </location>
</feature>
<dbReference type="InterPro" id="IPR036574">
    <property type="entry name" value="Scorpion_toxin-like_sf"/>
</dbReference>
<dbReference type="Pfam" id="PF01097">
    <property type="entry name" value="Defensin_2"/>
    <property type="match status" value="1"/>
</dbReference>
<dbReference type="RefSeq" id="XP_025262447.1">
    <property type="nucleotide sequence ID" value="XM_025406662.1"/>
</dbReference>
<dbReference type="Gene3D" id="3.30.30.10">
    <property type="entry name" value="Knottin, scorpion toxin-like"/>
    <property type="match status" value="1"/>
</dbReference>
<comment type="subcellular location">
    <subcellularLocation>
        <location evidence="1">Secreted</location>
    </subcellularLocation>
</comment>
<dbReference type="PANTHER" id="PTHR13645">
    <property type="entry name" value="DEFENSIN"/>
    <property type="match status" value="1"/>
</dbReference>
<evidence type="ECO:0000256" key="6">
    <source>
        <dbReference type="ARBA" id="ARBA00022940"/>
    </source>
</evidence>
<evidence type="ECO:0000259" key="10">
    <source>
        <dbReference type="PROSITE" id="PS51378"/>
    </source>
</evidence>
<dbReference type="PROSITE" id="PS51378">
    <property type="entry name" value="INVERT_DEFENSINS"/>
    <property type="match status" value="1"/>
</dbReference>
<dbReference type="PANTHER" id="PTHR13645:SF0">
    <property type="entry name" value="DEFENSIN"/>
    <property type="match status" value="1"/>
</dbReference>
<keyword evidence="6" id="KW-0211">Defensin</keyword>
<dbReference type="InterPro" id="IPR003614">
    <property type="entry name" value="Knottins"/>
</dbReference>
<accession>J7FBF0</accession>
<dbReference type="EMBL" id="JN989495">
    <property type="protein sequence ID" value="AFJ19233.1"/>
    <property type="molecule type" value="mRNA"/>
</dbReference>
<evidence type="ECO:0000313" key="11">
    <source>
        <dbReference type="EMBL" id="AFJ19233.1"/>
    </source>
</evidence>
<evidence type="ECO:0000256" key="7">
    <source>
        <dbReference type="ARBA" id="ARBA00023022"/>
    </source>
</evidence>
<dbReference type="SMART" id="SM00505">
    <property type="entry name" value="Knot1"/>
    <property type="match status" value="1"/>
</dbReference>
<name>J7FBF0_CAMFO</name>
<keyword evidence="2" id="KW-0964">Secreted</keyword>
<dbReference type="CDD" id="cd21806">
    <property type="entry name" value="DEFL_defensin-like"/>
    <property type="match status" value="1"/>
</dbReference>
<dbReference type="FunFam" id="3.30.30.10:FF:000005">
    <property type="entry name" value="Defensin"/>
    <property type="match status" value="1"/>
</dbReference>
<keyword evidence="9" id="KW-0732">Signal</keyword>
<dbReference type="GO" id="GO:0050830">
    <property type="term" value="P:defense response to Gram-positive bacterium"/>
    <property type="evidence" value="ECO:0007669"/>
    <property type="project" value="UniProtKB-ARBA"/>
</dbReference>
<organism evidence="11">
    <name type="scientific">Camponotus floridanus</name>
    <name type="common">Florida carpenter ant</name>
    <dbReference type="NCBI Taxonomy" id="104421"/>
    <lineage>
        <taxon>Eukaryota</taxon>
        <taxon>Metazoa</taxon>
        <taxon>Ecdysozoa</taxon>
        <taxon>Arthropoda</taxon>
        <taxon>Hexapoda</taxon>
        <taxon>Insecta</taxon>
        <taxon>Pterygota</taxon>
        <taxon>Neoptera</taxon>
        <taxon>Endopterygota</taxon>
        <taxon>Hymenoptera</taxon>
        <taxon>Apocrita</taxon>
        <taxon>Aculeata</taxon>
        <taxon>Formicoidea</taxon>
        <taxon>Formicidae</taxon>
        <taxon>Formicinae</taxon>
        <taxon>Camponotus</taxon>
    </lineage>
</organism>
<evidence type="ECO:0000256" key="5">
    <source>
        <dbReference type="ARBA" id="ARBA00022859"/>
    </source>
</evidence>
<reference evidence="11" key="1">
    <citation type="journal article" date="2012" name="PLoS ONE">
        <title>Molecular Characterization of Antimicrobial Peptide Genes of the Carpenter Ant Camponotus floridanus.</title>
        <authorList>
            <person name="Ratzka C."/>
            <person name="Forster F."/>
            <person name="Liang C."/>
            <person name="Kupper M."/>
            <person name="Dandekar T."/>
            <person name="Feldhaar H."/>
            <person name="Gross R."/>
        </authorList>
    </citation>
    <scope>NUCLEOTIDE SEQUENCE</scope>
    <source>
        <strain evidence="11">Colony C90</strain>
    </source>
</reference>
<dbReference type="AlphaFoldDB" id="J7FBF0"/>
<dbReference type="GO" id="GO:0006959">
    <property type="term" value="P:humoral immune response"/>
    <property type="evidence" value="ECO:0007669"/>
    <property type="project" value="TreeGrafter"/>
</dbReference>
<evidence type="ECO:0000256" key="8">
    <source>
        <dbReference type="ARBA" id="ARBA00023157"/>
    </source>
</evidence>
<dbReference type="OrthoDB" id="10038290at2759"/>
<dbReference type="GeneID" id="105256545"/>
<dbReference type="GO" id="GO:0045087">
    <property type="term" value="P:innate immune response"/>
    <property type="evidence" value="ECO:0007669"/>
    <property type="project" value="UniProtKB-KW"/>
</dbReference>
<sequence length="102" mass="11081">MKIYVFTLLVVTAIAVAFPTEELELEENVTVESPDFLILKKDKSLQETPIKEHNRTRRATCDLLSGFGVNHSACAAHCILRGKTGGRCNSNAVCVCRATSAG</sequence>
<dbReference type="SUPFAM" id="SSF57095">
    <property type="entry name" value="Scorpion toxin-like"/>
    <property type="match status" value="1"/>
</dbReference>
<keyword evidence="8" id="KW-1015">Disulfide bond</keyword>
<keyword evidence="5" id="KW-0391">Immunity</keyword>
<keyword evidence="7" id="KW-0044">Antibiotic</keyword>
<feature type="domain" description="Invertebrate defensins family profile" evidence="10">
    <location>
        <begin position="58"/>
        <end position="98"/>
    </location>
</feature>
<dbReference type="KEGG" id="cfo:105256545"/>
<feature type="signal peptide" evidence="9">
    <location>
        <begin position="1"/>
        <end position="17"/>
    </location>
</feature>
<evidence type="ECO:0000256" key="9">
    <source>
        <dbReference type="SAM" id="SignalP"/>
    </source>
</evidence>